<proteinExistence type="predicted"/>
<dbReference type="BioCyc" id="SESP1179773:BN6_RS36750-MONOMER"/>
<gene>
    <name evidence="3" type="ordered locus">BN6_76060</name>
</gene>
<dbReference type="PATRIC" id="fig|1179773.3.peg.7678"/>
<evidence type="ECO:0000259" key="2">
    <source>
        <dbReference type="SMART" id="SM00974"/>
    </source>
</evidence>
<keyword evidence="4" id="KW-1185">Reference proteome</keyword>
<dbReference type="Pfam" id="PF13250">
    <property type="entry name" value="SNIPE"/>
    <property type="match status" value="1"/>
</dbReference>
<evidence type="ECO:0000313" key="3">
    <source>
        <dbReference type="EMBL" id="CCH34831.1"/>
    </source>
</evidence>
<dbReference type="SMART" id="SM00974">
    <property type="entry name" value="T5orf172"/>
    <property type="match status" value="1"/>
</dbReference>
<dbReference type="OrthoDB" id="9811665at2"/>
<protein>
    <submittedName>
        <fullName evidence="3">Chromosome segregation ATPase</fullName>
    </submittedName>
</protein>
<accession>K0K8X4</accession>
<feature type="coiled-coil region" evidence="1">
    <location>
        <begin position="213"/>
        <end position="297"/>
    </location>
</feature>
<evidence type="ECO:0000256" key="1">
    <source>
        <dbReference type="SAM" id="Coils"/>
    </source>
</evidence>
<dbReference type="AlphaFoldDB" id="K0K8X4"/>
<feature type="domain" description="Bacteriophage T5 Orf172 DNA-binding" evidence="2">
    <location>
        <begin position="314"/>
        <end position="397"/>
    </location>
</feature>
<dbReference type="KEGG" id="sesp:BN6_76060"/>
<dbReference type="HOGENOM" id="CLU_024787_0_1_11"/>
<dbReference type="InterPro" id="IPR025280">
    <property type="entry name" value="SNIPE"/>
</dbReference>
<dbReference type="Proteomes" id="UP000006281">
    <property type="component" value="Chromosome"/>
</dbReference>
<dbReference type="Pfam" id="PF13455">
    <property type="entry name" value="MUG113"/>
    <property type="match status" value="1"/>
</dbReference>
<reference evidence="3 4" key="1">
    <citation type="journal article" date="2012" name="BMC Genomics">
        <title>Complete genome sequence of Saccharothrix espanaensis DSM 44229T and comparison to the other completely sequenced Pseudonocardiaceae.</title>
        <authorList>
            <person name="Strobel T."/>
            <person name="Al-Dilaimi A."/>
            <person name="Blom J."/>
            <person name="Gessner A."/>
            <person name="Kalinowski J."/>
            <person name="Luzhetska M."/>
            <person name="Puhler A."/>
            <person name="Szczepanowski R."/>
            <person name="Bechthold A."/>
            <person name="Ruckert C."/>
        </authorList>
    </citation>
    <scope>NUCLEOTIDE SEQUENCE [LARGE SCALE GENOMIC DNA]</scope>
    <source>
        <strain evidence="4">ATCC 51144 / DSM 44229 / JCM 9112 / NBRC 15066 / NRRL 15764</strain>
    </source>
</reference>
<dbReference type="eggNOG" id="COG4191">
    <property type="taxonomic scope" value="Bacteria"/>
</dbReference>
<evidence type="ECO:0000313" key="4">
    <source>
        <dbReference type="Proteomes" id="UP000006281"/>
    </source>
</evidence>
<dbReference type="EMBL" id="HE804045">
    <property type="protein sequence ID" value="CCH34831.1"/>
    <property type="molecule type" value="Genomic_DNA"/>
</dbReference>
<keyword evidence="1" id="KW-0175">Coiled coil</keyword>
<dbReference type="STRING" id="1179773.BN6_76060"/>
<dbReference type="RefSeq" id="WP_015104940.1">
    <property type="nucleotide sequence ID" value="NC_019673.1"/>
</dbReference>
<name>K0K8X4_SACES</name>
<sequence>MALFGNRENAEAAALHQQLVAAHGTIAELRGWVGQLRGAGTPALEAELRDLRAAVEKSKATYEALGASRRQLTAELAAVQSGLVETRELALLQEVGVYEYAHPLDDVLAYKDALAELKQRIKAAAKADAVTSQVNWAVNGSVKEGQRLGRDMAKLMLRAYNAEADNAVRSVKPHTRESVKTRLTTTRTTIGKLGTAMGIAISADYHRLRLAEIDLTADHLVKAEHEREQAREERARLREEAKVVREIERERARLAKERAHYATVVAKLTANGDLEGLGRAQAELDKVDRAIEGVEQQAANVRAGYVYVISNIGAFGPDVVKIGMTRRLEPMDRVRELGDASVPFRFDTHALFFSKDAVALETALHQRLAHKRVNLVNARREFFYASPAEVKDLLVGLGEDHVLEFTEAVEAVEWRASESGRRGQASAVAALAADGDGDLSDDGEE</sequence>
<organism evidence="3 4">
    <name type="scientific">Saccharothrix espanaensis (strain ATCC 51144 / DSM 44229 / JCM 9112 / NBRC 15066 / NRRL 15764)</name>
    <dbReference type="NCBI Taxonomy" id="1179773"/>
    <lineage>
        <taxon>Bacteria</taxon>
        <taxon>Bacillati</taxon>
        <taxon>Actinomycetota</taxon>
        <taxon>Actinomycetes</taxon>
        <taxon>Pseudonocardiales</taxon>
        <taxon>Pseudonocardiaceae</taxon>
        <taxon>Saccharothrix</taxon>
    </lineage>
</organism>
<dbReference type="InterPro" id="IPR018306">
    <property type="entry name" value="Phage_T5_Orf172_DNA-bd"/>
</dbReference>